<keyword evidence="4" id="KW-1185">Reference proteome</keyword>
<dbReference type="EMBL" id="QTLC01000033">
    <property type="protein sequence ID" value="RDY71284.1"/>
    <property type="molecule type" value="Genomic_DNA"/>
</dbReference>
<dbReference type="EMBL" id="QUAE01000012">
    <property type="protein sequence ID" value="REJ08338.1"/>
    <property type="molecule type" value="Genomic_DNA"/>
</dbReference>
<evidence type="ECO:0000256" key="1">
    <source>
        <dbReference type="SAM" id="Phobius"/>
    </source>
</evidence>
<reference evidence="3 4" key="1">
    <citation type="submission" date="2018-08" db="EMBL/GenBank/DDBJ databases">
        <title>Genome sequence of Halobacillus trueperi KCTC 3686.</title>
        <authorList>
            <person name="Cho K.H."/>
            <person name="Kwak M.-J."/>
            <person name="Kim B.-Y."/>
            <person name="Chun J."/>
        </authorList>
    </citation>
    <scope>NUCLEOTIDE SEQUENCE [LARGE SCALE GENOMIC DNA]</scope>
    <source>
        <strain evidence="3 4">KCTC 3686</strain>
    </source>
</reference>
<dbReference type="InterPro" id="IPR025341">
    <property type="entry name" value="DUF4247"/>
</dbReference>
<feature type="transmembrane region" description="Helical" evidence="1">
    <location>
        <begin position="6"/>
        <end position="23"/>
    </location>
</feature>
<comment type="caution">
    <text evidence="3">The sequence shown here is derived from an EMBL/GenBank/DDBJ whole genome shotgun (WGS) entry which is preliminary data.</text>
</comment>
<keyword evidence="1" id="KW-0472">Membrane</keyword>
<dbReference type="Proteomes" id="UP000256305">
    <property type="component" value="Unassembled WGS sequence"/>
</dbReference>
<keyword evidence="1" id="KW-0812">Transmembrane</keyword>
<keyword evidence="1" id="KW-1133">Transmembrane helix</keyword>
<evidence type="ECO:0000313" key="4">
    <source>
        <dbReference type="Proteomes" id="UP000256305"/>
    </source>
</evidence>
<evidence type="ECO:0000313" key="3">
    <source>
        <dbReference type="EMBL" id="REJ08338.1"/>
    </source>
</evidence>
<protein>
    <submittedName>
        <fullName evidence="3">DUF4247 domain-containing protein</fullName>
    </submittedName>
</protein>
<dbReference type="Proteomes" id="UP000257032">
    <property type="component" value="Unassembled WGS sequence"/>
</dbReference>
<organism evidence="3 4">
    <name type="scientific">Halobacillus trueperi</name>
    <dbReference type="NCBI Taxonomy" id="156205"/>
    <lineage>
        <taxon>Bacteria</taxon>
        <taxon>Bacillati</taxon>
        <taxon>Bacillota</taxon>
        <taxon>Bacilli</taxon>
        <taxon>Bacillales</taxon>
        <taxon>Bacillaceae</taxon>
        <taxon>Halobacillus</taxon>
    </lineage>
</organism>
<evidence type="ECO:0000313" key="5">
    <source>
        <dbReference type="Proteomes" id="UP000257032"/>
    </source>
</evidence>
<proteinExistence type="predicted"/>
<dbReference type="AlphaFoldDB" id="A0A3E0J5R6"/>
<reference evidence="2 5" key="2">
    <citation type="submission" date="2018-08" db="EMBL/GenBank/DDBJ databases">
        <title>Genome sequence of strict halophilic Halobacillus trueperi SS1 isolated from Lunsu, a salty water body of North West Himalayas.</title>
        <authorList>
            <person name="Gupta S."/>
            <person name="Sharma P."/>
            <person name="Dev K."/>
            <person name="Baumler D."/>
            <person name="Sourirajan A."/>
        </authorList>
    </citation>
    <scope>NUCLEOTIDE SEQUENCE [LARGE SCALE GENOMIC DNA]</scope>
    <source>
        <strain evidence="2 5">SS1</strain>
    </source>
</reference>
<sequence>MKDYAGIIVVGIIAFFLLFNVFGGNDQRGMSGSYTEDTYGELPSEPDRSEILSGIENSEANDIESLIQDHFPLLDTVRSDQGISRIYMTKELSLTEVSDSLTSVIPPEEISEKQENKQALIYPDHFVILQESTEEPGVITIELASDDFVRNHYSPGFFSGLFLGSILNRSLGSNDWYDRRRANCQQTGNCYGGYGMYGNYNSGGTTSMRGSSNRGGGPGTGK</sequence>
<name>A0A3E0J5R6_9BACI</name>
<evidence type="ECO:0000313" key="2">
    <source>
        <dbReference type="EMBL" id="RDY71284.1"/>
    </source>
</evidence>
<accession>A0A3E0J5R6</accession>
<gene>
    <name evidence="2" type="ORF">DXT76_08445</name>
    <name evidence="3" type="ORF">DYE48_14145</name>
</gene>
<dbReference type="Pfam" id="PF14042">
    <property type="entry name" value="DUF4247"/>
    <property type="match status" value="1"/>
</dbReference>